<dbReference type="RefSeq" id="WP_406698585.1">
    <property type="nucleotide sequence ID" value="NZ_CP155447.1"/>
</dbReference>
<proteinExistence type="predicted"/>
<reference evidence="1" key="1">
    <citation type="submission" date="2024-05" db="EMBL/GenBank/DDBJ databases">
        <title>Planctomycetes of the genus Singulisphaera possess chitinolytic capabilities.</title>
        <authorList>
            <person name="Ivanova A."/>
        </authorList>
    </citation>
    <scope>NUCLEOTIDE SEQUENCE</scope>
    <source>
        <strain evidence="1">Ch08T</strain>
    </source>
</reference>
<evidence type="ECO:0000313" key="1">
    <source>
        <dbReference type="EMBL" id="XBH05736.1"/>
    </source>
</evidence>
<dbReference type="Gene3D" id="1.10.3210.10">
    <property type="entry name" value="Hypothetical protein af1432"/>
    <property type="match status" value="1"/>
</dbReference>
<protein>
    <submittedName>
        <fullName evidence="1">Phosphohydrolase</fullName>
    </submittedName>
</protein>
<accession>A0AAU7CKI4</accession>
<name>A0AAU7CKI4_9BACT</name>
<gene>
    <name evidence="1" type="ORF">V5E97_06845</name>
</gene>
<sequence length="235" mass="27097">MNATETIPDAPSEPWGQARVGDWIQTRSGVKFHLLDPRPKDFVISDIAHALANTCRFAGHVSKFYSVAEHSVRVARFVAERTDYRPKWPEFGATIRPSPRILRPGDYVYAALMHDASESYLGDVPRPIKHLPEFAIYRETEDYLMLCLAVVFRFENPLPAIVKVADNTLMATEARDLMWPVTKNWHLKYDLLPGRIRPWSPRKAKREFLSLFYKINPLGITKPRSRVWAFFTRAA</sequence>
<organism evidence="1">
    <name type="scientific">Singulisphaera sp. Ch08</name>
    <dbReference type="NCBI Taxonomy" id="3120278"/>
    <lineage>
        <taxon>Bacteria</taxon>
        <taxon>Pseudomonadati</taxon>
        <taxon>Planctomycetota</taxon>
        <taxon>Planctomycetia</taxon>
        <taxon>Isosphaerales</taxon>
        <taxon>Isosphaeraceae</taxon>
        <taxon>Singulisphaera</taxon>
    </lineage>
</organism>
<dbReference type="SUPFAM" id="SSF109604">
    <property type="entry name" value="HD-domain/PDEase-like"/>
    <property type="match status" value="1"/>
</dbReference>
<dbReference type="EMBL" id="CP155447">
    <property type="protein sequence ID" value="XBH05736.1"/>
    <property type="molecule type" value="Genomic_DNA"/>
</dbReference>
<dbReference type="AlphaFoldDB" id="A0AAU7CKI4"/>